<dbReference type="GO" id="GO:0006508">
    <property type="term" value="P:proteolysis"/>
    <property type="evidence" value="ECO:0007669"/>
    <property type="project" value="UniProtKB-KW"/>
</dbReference>
<evidence type="ECO:0000259" key="4">
    <source>
        <dbReference type="PROSITE" id="PS50207"/>
    </source>
</evidence>
<feature type="compositionally biased region" description="Basic and acidic residues" evidence="3">
    <location>
        <begin position="372"/>
        <end position="386"/>
    </location>
</feature>
<dbReference type="Gene3D" id="3.40.50.1460">
    <property type="match status" value="1"/>
</dbReference>
<dbReference type="PROSITE" id="PS50208">
    <property type="entry name" value="CASPASE_P20"/>
    <property type="match status" value="1"/>
</dbReference>
<dbReference type="AlphaFoldDB" id="A7M858"/>
<dbReference type="InterPro" id="IPR011600">
    <property type="entry name" value="Pept_C14_caspase"/>
</dbReference>
<dbReference type="SMART" id="SM00115">
    <property type="entry name" value="CASc"/>
    <property type="match status" value="1"/>
</dbReference>
<dbReference type="PANTHER" id="PTHR22576">
    <property type="entry name" value="MUCOSA ASSOCIATED LYMPHOID TISSUE LYMPHOMA TRANSLOCATION PROTEIN 1/PARACASPASE"/>
    <property type="match status" value="1"/>
</dbReference>
<dbReference type="GO" id="GO:0004197">
    <property type="term" value="F:cysteine-type endopeptidase activity"/>
    <property type="evidence" value="ECO:0007669"/>
    <property type="project" value="InterPro"/>
</dbReference>
<feature type="domain" description="Caspase family p10" evidence="4">
    <location>
        <begin position="184"/>
        <end position="274"/>
    </location>
</feature>
<reference evidence="6" key="1">
    <citation type="submission" date="2006-08" db="EMBL/GenBank/DDBJ databases">
        <title>Toll-like receptors are part of the innate immune defense system of sponges (Demospongiae: Porifera).</title>
        <authorList>
            <person name="Wiens M."/>
            <person name="Korzhev M."/>
            <person name="Perovic-Ottstadt S."/>
            <person name="Luthringer B."/>
            <person name="Brandt D."/>
            <person name="Klein S."/>
            <person name="Mueller W.E.G."/>
        </authorList>
    </citation>
    <scope>NUCLEOTIDE SEQUENCE</scope>
</reference>
<dbReference type="Gene3D" id="3.30.160.20">
    <property type="match status" value="1"/>
</dbReference>
<keyword evidence="6" id="KW-0645">Protease</keyword>
<dbReference type="InterPro" id="IPR029030">
    <property type="entry name" value="Caspase-like_dom_sf"/>
</dbReference>
<proteinExistence type="evidence at transcript level"/>
<dbReference type="Pfam" id="PF00656">
    <property type="entry name" value="Peptidase_C14"/>
    <property type="match status" value="1"/>
</dbReference>
<gene>
    <name evidence="6" type="primary">casl</name>
</gene>
<dbReference type="InterPro" id="IPR002138">
    <property type="entry name" value="Pept_C14_p10"/>
</dbReference>
<evidence type="ECO:0000313" key="6">
    <source>
        <dbReference type="EMBL" id="CAL36107.1"/>
    </source>
</evidence>
<feature type="region of interest" description="Disordered" evidence="3">
    <location>
        <begin position="372"/>
        <end position="411"/>
    </location>
</feature>
<evidence type="ECO:0000256" key="3">
    <source>
        <dbReference type="SAM" id="MobiDB-lite"/>
    </source>
</evidence>
<feature type="compositionally biased region" description="Basic and acidic residues" evidence="3">
    <location>
        <begin position="402"/>
        <end position="411"/>
    </location>
</feature>
<organism evidence="6">
    <name type="scientific">Suberites domuncula</name>
    <name type="common">Sponge</name>
    <dbReference type="NCBI Taxonomy" id="55567"/>
    <lineage>
        <taxon>Eukaryota</taxon>
        <taxon>Metazoa</taxon>
        <taxon>Porifera</taxon>
        <taxon>Demospongiae</taxon>
        <taxon>Heteroscleromorpha</taxon>
        <taxon>Suberitida</taxon>
        <taxon>Suberitidae</taxon>
        <taxon>Suberites</taxon>
    </lineage>
</organism>
<dbReference type="InterPro" id="IPR015917">
    <property type="entry name" value="Pept_C14A"/>
</dbReference>
<accession>A7M858</accession>
<evidence type="ECO:0000256" key="2">
    <source>
        <dbReference type="RuleBase" id="RU003971"/>
    </source>
</evidence>
<keyword evidence="6" id="KW-0378">Hydrolase</keyword>
<evidence type="ECO:0000259" key="5">
    <source>
        <dbReference type="PROSITE" id="PS50208"/>
    </source>
</evidence>
<dbReference type="SUPFAM" id="SSF52129">
    <property type="entry name" value="Caspase-like"/>
    <property type="match status" value="1"/>
</dbReference>
<protein>
    <submittedName>
        <fullName evidence="6">Caspase-like protease</fullName>
    </submittedName>
</protein>
<feature type="compositionally biased region" description="Polar residues" evidence="3">
    <location>
        <begin position="388"/>
        <end position="401"/>
    </location>
</feature>
<dbReference type="EMBL" id="AM392430">
    <property type="protein sequence ID" value="CAL36107.1"/>
    <property type="molecule type" value="mRNA"/>
</dbReference>
<comment type="similarity">
    <text evidence="1 2">Belongs to the peptidase C14A family.</text>
</comment>
<name>A7M858_SUBDO</name>
<dbReference type="InterPro" id="IPR052039">
    <property type="entry name" value="Caspase-related_regulators"/>
</dbReference>
<sequence length="477" mass="53475">MAEQLCLQQVLAQNAKGYGLAIIITNDYRRAPDLSALTETHNDGKRIADVFRELNYAVFHMYNVSEHQLDQLLYEATQKSTYPRCYQSIVVVYSGHGSIQVINDQNSLTFLYTQDCFQYPIKEIVKCFMPSYSPKIGAMPKVFLIDACLGDKQMYTEAVTVPKSGGAEVRGLAMVSDKGGKEVPTIDVPPEGNYIVAHSTSVGYQSYEIKGSGGVWIKRLAEKIRFKGRDESVMNILTEVSGELLQLYQNPSYRMAMAQPYALCKLHGTLYFVPQQAGIVRQRSKEMKGIDHKPVQIKGKGFYKAELNTMEQKGQISSFKFGEDVKTKSGEFLASVSFQKTLTGKTFVIPSSAPKPTIKEAREEAARVAFKRLESEEKKPPAEKRSPSKQSPSIRRQTSTGEKTELQRLKEGCESKKYKHDLYELSTGQQQSFRFQVTVKNESGKILVKLEGDEEGAKKAAQHNAARKANVELGFYN</sequence>
<evidence type="ECO:0000256" key="1">
    <source>
        <dbReference type="ARBA" id="ARBA00010134"/>
    </source>
</evidence>
<dbReference type="PANTHER" id="PTHR22576:SF41">
    <property type="entry name" value="CASPASE 14, APOPTOSIS-RELATED CYSTEINE PEPTIDASE"/>
    <property type="match status" value="1"/>
</dbReference>
<dbReference type="PROSITE" id="PS50207">
    <property type="entry name" value="CASPASE_P10"/>
    <property type="match status" value="1"/>
</dbReference>
<dbReference type="InterPro" id="IPR001309">
    <property type="entry name" value="Pept_C14_p20"/>
</dbReference>
<feature type="domain" description="Caspase family p20" evidence="5">
    <location>
        <begin position="17"/>
        <end position="152"/>
    </location>
</feature>